<dbReference type="RefSeq" id="WP_127188392.1">
    <property type="nucleotide sequence ID" value="NZ_RZNJ01000003.1"/>
</dbReference>
<evidence type="ECO:0000256" key="1">
    <source>
        <dbReference type="PROSITE-ProRule" id="PRU00339"/>
    </source>
</evidence>
<dbReference type="AlphaFoldDB" id="A0A433XAP4"/>
<dbReference type="Pfam" id="PF13414">
    <property type="entry name" value="TPR_11"/>
    <property type="match status" value="1"/>
</dbReference>
<dbReference type="Pfam" id="PF13432">
    <property type="entry name" value="TPR_16"/>
    <property type="match status" value="2"/>
</dbReference>
<evidence type="ECO:0000313" key="4">
    <source>
        <dbReference type="Proteomes" id="UP000281547"/>
    </source>
</evidence>
<feature type="signal peptide" evidence="2">
    <location>
        <begin position="1"/>
        <end position="27"/>
    </location>
</feature>
<dbReference type="InterPro" id="IPR011990">
    <property type="entry name" value="TPR-like_helical_dom_sf"/>
</dbReference>
<feature type="repeat" description="TPR" evidence="1">
    <location>
        <begin position="409"/>
        <end position="442"/>
    </location>
</feature>
<keyword evidence="2" id="KW-0732">Signal</keyword>
<comment type="caution">
    <text evidence="3">The sequence shown here is derived from an EMBL/GenBank/DDBJ whole genome shotgun (WGS) entry which is preliminary data.</text>
</comment>
<evidence type="ECO:0000256" key="2">
    <source>
        <dbReference type="SAM" id="SignalP"/>
    </source>
</evidence>
<feature type="chain" id="PRO_5019256070" evidence="2">
    <location>
        <begin position="28"/>
        <end position="581"/>
    </location>
</feature>
<accession>A0A433XAP4</accession>
<dbReference type="OrthoDB" id="9766710at2"/>
<evidence type="ECO:0000313" key="3">
    <source>
        <dbReference type="EMBL" id="RUT31146.1"/>
    </source>
</evidence>
<organism evidence="3 4">
    <name type="scientific">Arsenicitalea aurantiaca</name>
    <dbReference type="NCBI Taxonomy" id="1783274"/>
    <lineage>
        <taxon>Bacteria</taxon>
        <taxon>Pseudomonadati</taxon>
        <taxon>Pseudomonadota</taxon>
        <taxon>Alphaproteobacteria</taxon>
        <taxon>Hyphomicrobiales</taxon>
        <taxon>Devosiaceae</taxon>
        <taxon>Arsenicitalea</taxon>
    </lineage>
</organism>
<dbReference type="PANTHER" id="PTHR12558">
    <property type="entry name" value="CELL DIVISION CYCLE 16,23,27"/>
    <property type="match status" value="1"/>
</dbReference>
<name>A0A433XAP4_9HYPH</name>
<keyword evidence="4" id="KW-1185">Reference proteome</keyword>
<dbReference type="Gene3D" id="1.25.40.10">
    <property type="entry name" value="Tetratricopeptide repeat domain"/>
    <property type="match status" value="2"/>
</dbReference>
<reference evidence="3 4" key="1">
    <citation type="journal article" date="2016" name="Int. J. Syst. Evol. Microbiol.">
        <title>Arsenicitalea aurantiaca gen. nov., sp. nov., a new member of the family Hyphomicrobiaceae, isolated from high-arsenic sediment.</title>
        <authorList>
            <person name="Mu Y."/>
            <person name="Zhou L."/>
            <person name="Zeng X.C."/>
            <person name="Liu L."/>
            <person name="Pan Y."/>
            <person name="Chen X."/>
            <person name="Wang J."/>
            <person name="Li S."/>
            <person name="Li W.J."/>
            <person name="Wang Y."/>
        </authorList>
    </citation>
    <scope>NUCLEOTIDE SEQUENCE [LARGE SCALE GENOMIC DNA]</scope>
    <source>
        <strain evidence="3 4">42-50</strain>
    </source>
</reference>
<dbReference type="InterPro" id="IPR019734">
    <property type="entry name" value="TPR_rpt"/>
</dbReference>
<dbReference type="SUPFAM" id="SSF48452">
    <property type="entry name" value="TPR-like"/>
    <property type="match status" value="3"/>
</dbReference>
<dbReference type="SMART" id="SM00028">
    <property type="entry name" value="TPR"/>
    <property type="match status" value="6"/>
</dbReference>
<keyword evidence="1" id="KW-0802">TPR repeat</keyword>
<protein>
    <submittedName>
        <fullName evidence="3">Tetratricopeptide repeat protein</fullName>
    </submittedName>
</protein>
<dbReference type="PROSITE" id="PS50005">
    <property type="entry name" value="TPR"/>
    <property type="match status" value="2"/>
</dbReference>
<dbReference type="Proteomes" id="UP000281547">
    <property type="component" value="Unassembled WGS sequence"/>
</dbReference>
<proteinExistence type="predicted"/>
<dbReference type="PANTHER" id="PTHR12558:SF13">
    <property type="entry name" value="CELL DIVISION CYCLE PROTEIN 27 HOMOLOG"/>
    <property type="match status" value="1"/>
</dbReference>
<sequence>MTHLKRLFRSSVLAVATLATLSAPAFAQGQVFPFRSPSPTGAFLAGQQAFSDLRIDEAARYFRSAVEREWDNALVVERSFLAYAINGEIEQAALAARRLLVHQPRNELARLVIATEAMRQRRYASAANELERLGTGNFVAITGTLLRAWALTGEGRFDQAETLLDRAGENGLEAFFVYHRALMADVAGESDEALDLAARAYEADPLVARMVEAYSRMLGNQGRFDEAREVLARYDAEGLSHPLVTIVEDAVGAGRRPGPFVSNVQAGAAEMFHSVGVALARDGSNDVSILFLQLGRYLDPRSDLLTLLVGQMLDRAGQHDVANRLYEDVAPTSPMRSTATIRVAQNLDSLGDRAGAIDRLREIIAESPDDLDALSVLADLLRIDEQYDEAAEIYTRAIDQVGGDHPADWRFWYLRGIAYERNDQWDLAETDFLRALELNPEQPQVLNYLGYSWVDQGINLEPALEMIERAVAAAPNDGYIIDSLGWAFYRLGRFEEAVVELERAVRIRPMDPEINDHLGDAYWRVGRELEARFQWTIASSVDTEGNVQERVRPKLAGGLDAAPVEEGSEPITVNPVSLELQ</sequence>
<gene>
    <name evidence="3" type="ORF">EMQ25_09765</name>
</gene>
<dbReference type="EMBL" id="RZNJ01000003">
    <property type="protein sequence ID" value="RUT31146.1"/>
    <property type="molecule type" value="Genomic_DNA"/>
</dbReference>
<feature type="repeat" description="TPR" evidence="1">
    <location>
        <begin position="478"/>
        <end position="511"/>
    </location>
</feature>